<sequence>MMHLTGRPRGGPGVVPMVNFIELSLPVIFAGSVVLFIGAGLVGRLAARRVRAGDGGGASVTTLHSAVLGMLALMIGFTFAMALSRHEARRTAMIEEANAISTVALRARLLPAPHAAESLALIKDYIDTRVEYTGTLAERSAIEGVIARSDELQEALWQIAMKVAATNGSAVPSGIYITALNEMFDIQTSRVAATFAHIPMVVFLAIYLIAAVSCGFTGYTNGIEGHRMRPSSALMAALIAAVILLVHDLDRPGRGFIRVDRQPMIDTAETIAGYRA</sequence>
<feature type="transmembrane region" description="Helical" evidence="1">
    <location>
        <begin position="231"/>
        <end position="249"/>
    </location>
</feature>
<feature type="transmembrane region" description="Helical" evidence="1">
    <location>
        <begin position="63"/>
        <end position="83"/>
    </location>
</feature>
<dbReference type="Proteomes" id="UP000655420">
    <property type="component" value="Unassembled WGS sequence"/>
</dbReference>
<feature type="transmembrane region" description="Helical" evidence="1">
    <location>
        <begin position="198"/>
        <end position="219"/>
    </location>
</feature>
<evidence type="ECO:0000313" key="2">
    <source>
        <dbReference type="EMBL" id="MBK0397752.1"/>
    </source>
</evidence>
<dbReference type="RefSeq" id="WP_200605830.1">
    <property type="nucleotide sequence ID" value="NZ_JAEHHL010000001.1"/>
</dbReference>
<dbReference type="AlphaFoldDB" id="A0A8J7SC97"/>
<dbReference type="Pfam" id="PF14023">
    <property type="entry name" value="Bestrophin-like"/>
    <property type="match status" value="1"/>
</dbReference>
<keyword evidence="3" id="KW-1185">Reference proteome</keyword>
<keyword evidence="1" id="KW-0812">Transmembrane</keyword>
<feature type="transmembrane region" description="Helical" evidence="1">
    <location>
        <begin position="20"/>
        <end position="43"/>
    </location>
</feature>
<keyword evidence="1" id="KW-0472">Membrane</keyword>
<evidence type="ECO:0000313" key="3">
    <source>
        <dbReference type="Proteomes" id="UP000655420"/>
    </source>
</evidence>
<protein>
    <submittedName>
        <fullName evidence="2">DUF4239 domain-containing protein</fullName>
    </submittedName>
</protein>
<dbReference type="InterPro" id="IPR025333">
    <property type="entry name" value="DUF4239"/>
</dbReference>
<evidence type="ECO:0000256" key="1">
    <source>
        <dbReference type="SAM" id="Phobius"/>
    </source>
</evidence>
<name>A0A8J7SC97_9RHOB</name>
<organism evidence="2 3">
    <name type="scientific">Thermohalobaculum xanthum</name>
    <dbReference type="NCBI Taxonomy" id="2753746"/>
    <lineage>
        <taxon>Bacteria</taxon>
        <taxon>Pseudomonadati</taxon>
        <taxon>Pseudomonadota</taxon>
        <taxon>Alphaproteobacteria</taxon>
        <taxon>Rhodobacterales</taxon>
        <taxon>Paracoccaceae</taxon>
        <taxon>Thermohalobaculum</taxon>
    </lineage>
</organism>
<dbReference type="EMBL" id="JAEHHL010000001">
    <property type="protein sequence ID" value="MBK0397752.1"/>
    <property type="molecule type" value="Genomic_DNA"/>
</dbReference>
<comment type="caution">
    <text evidence="2">The sequence shown here is derived from an EMBL/GenBank/DDBJ whole genome shotgun (WGS) entry which is preliminary data.</text>
</comment>
<keyword evidence="1" id="KW-1133">Transmembrane helix</keyword>
<accession>A0A8J7SC97</accession>
<reference evidence="2" key="1">
    <citation type="submission" date="2020-12" db="EMBL/GenBank/DDBJ databases">
        <title>Bacterial taxonomy.</title>
        <authorList>
            <person name="Pan X."/>
        </authorList>
    </citation>
    <scope>NUCLEOTIDE SEQUENCE</scope>
    <source>
        <strain evidence="2">M0105</strain>
    </source>
</reference>
<gene>
    <name evidence="2" type="ORF">H0I76_00980</name>
</gene>
<proteinExistence type="predicted"/>